<keyword evidence="1" id="KW-0472">Membrane</keyword>
<reference evidence="2" key="1">
    <citation type="submission" date="2016-09" db="EMBL/GenBank/DDBJ databases">
        <authorList>
            <person name="Capua I."/>
            <person name="De Benedictis P."/>
            <person name="Joannis T."/>
            <person name="Lombin L.H."/>
            <person name="Cattoli G."/>
        </authorList>
    </citation>
    <scope>NUCLEOTIDE SEQUENCE</scope>
    <source>
        <strain evidence="2">B9</strain>
    </source>
</reference>
<sequence length="472" mass="50787">MIRTVVVKELRAMAREGRFAALLVIGAAVLAVAILASLQRHAAVASEVAQVAAATRQQWDDQGDKHPHRGAHFGLYVFRPASALTVIEPGLGDYFGQALWLEPHRRNVARFEPAQDALPSTRFGDLSAGFVFAVLLPLLVIAVTFDAVSGERQRGTLRMMHGAGVAPARLVAGKFLALGAGFAVFALAVALAPVIAASAGGTLDGAVWWRAAGLGAGYLLYAAILVGLGLAVSAWVADDRSALFVLVGLWLAFVFVIPGMGAAVARHAISLPSAQAFWAAIQRDYTEGLPGDGNLAARTERHDAALLARYGVTRLADLPVGAAPLRRLERDAYAGRVHALHFDALWQRYAAQENVMRAAALLSPTLAIRNFAMKMAGTDLSHQRDYEAAAERYRRSVNTAIDEWDASHTRGMTSFDARYAGAALWRAIRPFAYTMPPARFALRAALPEIAIMFWWCGLAAAGLFFSLRRIQP</sequence>
<feature type="transmembrane region" description="Helical" evidence="1">
    <location>
        <begin position="243"/>
        <end position="265"/>
    </location>
</feature>
<dbReference type="InterPro" id="IPR021913">
    <property type="entry name" value="DUF3526"/>
</dbReference>
<feature type="transmembrane region" description="Helical" evidence="1">
    <location>
        <begin position="128"/>
        <end position="149"/>
    </location>
</feature>
<dbReference type="GO" id="GO:0005886">
    <property type="term" value="C:plasma membrane"/>
    <property type="evidence" value="ECO:0007669"/>
    <property type="project" value="UniProtKB-SubCell"/>
</dbReference>
<keyword evidence="1" id="KW-0812">Transmembrane</keyword>
<evidence type="ECO:0008006" key="3">
    <source>
        <dbReference type="Google" id="ProtNLM"/>
    </source>
</evidence>
<gene>
    <name evidence="2" type="ORF">CNECB9_1310031</name>
</gene>
<accession>A0A1K0J3W3</accession>
<evidence type="ECO:0000313" key="2">
    <source>
        <dbReference type="EMBL" id="SCU73726.1"/>
    </source>
</evidence>
<name>A0A1K0J3W3_CUPNE</name>
<protein>
    <recommendedName>
        <fullName evidence="3">DUF3526 domain-containing protein</fullName>
    </recommendedName>
</protein>
<dbReference type="RefSeq" id="WP_340520346.1">
    <property type="nucleotide sequence ID" value="NZ_FMSH01000037.1"/>
</dbReference>
<keyword evidence="1" id="KW-1133">Transmembrane helix</keyword>
<proteinExistence type="predicted"/>
<dbReference type="AlphaFoldDB" id="A0A1K0J3W3"/>
<dbReference type="EMBL" id="FMSH01000037">
    <property type="protein sequence ID" value="SCU73726.1"/>
    <property type="molecule type" value="Genomic_DNA"/>
</dbReference>
<dbReference type="Pfam" id="PF12040">
    <property type="entry name" value="DUF3526"/>
    <property type="match status" value="1"/>
</dbReference>
<evidence type="ECO:0000256" key="1">
    <source>
        <dbReference type="SAM" id="Phobius"/>
    </source>
</evidence>
<feature type="transmembrane region" description="Helical" evidence="1">
    <location>
        <begin position="170"/>
        <end position="196"/>
    </location>
</feature>
<feature type="transmembrane region" description="Helical" evidence="1">
    <location>
        <begin position="216"/>
        <end position="236"/>
    </location>
</feature>
<organism evidence="2">
    <name type="scientific">Cupriavidus necator</name>
    <name type="common">Alcaligenes eutrophus</name>
    <name type="synonym">Ralstonia eutropha</name>
    <dbReference type="NCBI Taxonomy" id="106590"/>
    <lineage>
        <taxon>Bacteria</taxon>
        <taxon>Pseudomonadati</taxon>
        <taxon>Pseudomonadota</taxon>
        <taxon>Betaproteobacteria</taxon>
        <taxon>Burkholderiales</taxon>
        <taxon>Burkholderiaceae</taxon>
        <taxon>Cupriavidus</taxon>
    </lineage>
</organism>
<dbReference type="GO" id="GO:0140359">
    <property type="term" value="F:ABC-type transporter activity"/>
    <property type="evidence" value="ECO:0007669"/>
    <property type="project" value="InterPro"/>
</dbReference>
<feature type="transmembrane region" description="Helical" evidence="1">
    <location>
        <begin position="449"/>
        <end position="467"/>
    </location>
</feature>
<dbReference type="Pfam" id="PF12679">
    <property type="entry name" value="ABC2_membrane_2"/>
    <property type="match status" value="1"/>
</dbReference>
<dbReference type="PANTHER" id="PTHR43471">
    <property type="entry name" value="ABC TRANSPORTER PERMEASE"/>
    <property type="match status" value="1"/>
</dbReference>
<dbReference type="PANTHER" id="PTHR43471:SF1">
    <property type="entry name" value="ABC TRANSPORTER PERMEASE PROTEIN NOSY-RELATED"/>
    <property type="match status" value="1"/>
</dbReference>